<gene>
    <name evidence="2" type="ORF">F3K53_02880</name>
</gene>
<evidence type="ECO:0000313" key="2">
    <source>
        <dbReference type="EMBL" id="KAA6187229.1"/>
    </source>
</evidence>
<organism evidence="2 3">
    <name type="scientific">Pseudomonas veronii</name>
    <dbReference type="NCBI Taxonomy" id="76761"/>
    <lineage>
        <taxon>Bacteria</taxon>
        <taxon>Pseudomonadati</taxon>
        <taxon>Pseudomonadota</taxon>
        <taxon>Gammaproteobacteria</taxon>
        <taxon>Pseudomonadales</taxon>
        <taxon>Pseudomonadaceae</taxon>
        <taxon>Pseudomonas</taxon>
    </lineage>
</organism>
<dbReference type="RefSeq" id="WP_150054578.1">
    <property type="nucleotide sequence ID" value="NZ_VWXT01000038.1"/>
</dbReference>
<sequence length="413" mass="42290">MKLSAITLTGLGLWTVGLSIAHAATWTPFSATVGAQCTPVDINDSGTTVGNCKPASATANNIPWVADGSAHGPQTALPPLASGQPCSVWVVSNNEKVAGNCRDASNSHFGVVWDAASPGTAPTKLDSLPATLLIPLLRPKDVATESVAINDQGDVAGSSVDADSRGTVVFYASGSGTPERVSGWGDNCTVADINRPTTGTPQIALNCPNNAGNTTPRVAEKTGLSYNLTDLALPTGASYCTVSSATNTARFVGTCIYPNSSVNVAKSAFWSSKNAMPLVLNLSSGSKNMAIDINEEGLVLVSQNTADGRYQYMTWVPSVLPIPVITIIPLPSGSVWGEAGAISSGNVVGLNILTSDQYSQGCTWTPTAGTVCLPSIGGGKNNQVTVISKNGTYMAGVVMDSTQTAVAVTTPLP</sequence>
<evidence type="ECO:0000256" key="1">
    <source>
        <dbReference type="SAM" id="SignalP"/>
    </source>
</evidence>
<evidence type="ECO:0000313" key="3">
    <source>
        <dbReference type="Proteomes" id="UP000323909"/>
    </source>
</evidence>
<dbReference type="AlphaFoldDB" id="A0A5M8FTZ6"/>
<dbReference type="Proteomes" id="UP000323909">
    <property type="component" value="Unassembled WGS sequence"/>
</dbReference>
<evidence type="ECO:0008006" key="4">
    <source>
        <dbReference type="Google" id="ProtNLM"/>
    </source>
</evidence>
<accession>A0A5M8FTZ6</accession>
<keyword evidence="1" id="KW-0732">Signal</keyword>
<proteinExistence type="predicted"/>
<reference evidence="2 3" key="1">
    <citation type="submission" date="2019-09" db="EMBL/GenBank/DDBJ databases">
        <title>Genomic sequencing of 4 copper resistant soil isolates.</title>
        <authorList>
            <person name="Havryliuk O."/>
        </authorList>
    </citation>
    <scope>NUCLEOTIDE SEQUENCE [LARGE SCALE GENOMIC DNA]</scope>
    <source>
        <strain evidence="2 3">UKR4</strain>
    </source>
</reference>
<feature type="signal peptide" evidence="1">
    <location>
        <begin position="1"/>
        <end position="23"/>
    </location>
</feature>
<name>A0A5M8FTZ6_PSEVE</name>
<feature type="chain" id="PRO_5024433605" description="Secreted protein" evidence="1">
    <location>
        <begin position="24"/>
        <end position="413"/>
    </location>
</feature>
<dbReference type="EMBL" id="VWXT01000038">
    <property type="protein sequence ID" value="KAA6187229.1"/>
    <property type="molecule type" value="Genomic_DNA"/>
</dbReference>
<comment type="caution">
    <text evidence="2">The sequence shown here is derived from an EMBL/GenBank/DDBJ whole genome shotgun (WGS) entry which is preliminary data.</text>
</comment>
<protein>
    <recommendedName>
        <fullName evidence="4">Secreted protein</fullName>
    </recommendedName>
</protein>